<feature type="region of interest" description="Disordered" evidence="1">
    <location>
        <begin position="72"/>
        <end position="99"/>
    </location>
</feature>
<reference evidence="2" key="1">
    <citation type="submission" date="2019-12" db="EMBL/GenBank/DDBJ databases">
        <title>Genome sequencing and annotation of Brassica cretica.</title>
        <authorList>
            <person name="Studholme D.J."/>
            <person name="Sarris P.F."/>
        </authorList>
    </citation>
    <scope>NUCLEOTIDE SEQUENCE</scope>
    <source>
        <strain evidence="2">PFS-001/15</strain>
        <tissue evidence="2">Leaf</tissue>
    </source>
</reference>
<evidence type="ECO:0000313" key="2">
    <source>
        <dbReference type="EMBL" id="KAF2557340.1"/>
    </source>
</evidence>
<comment type="caution">
    <text evidence="2">The sequence shown here is derived from an EMBL/GenBank/DDBJ whole genome shotgun (WGS) entry which is preliminary data.</text>
</comment>
<sequence length="399" mass="43790">MGEVRPRADPAEFLQGAGPCSVAAWSMGHRGGVGQDGIGCWGGISSVEFSSAVRRAGPSLVRRTAELDRTRIQLDRSPSWTKSSSANGRAGSNADSARPFAELDQPSWANGRAGSNADSTRPFTELDQCSSANGRAESIGVCVHLVLVTPLPRLHRTHSCFVSIREEDKCQVSEDKLNQGQKGKSVLELRVLEPVDIVESRERDFVMDPTDEERQEHQNGSRKIFGIDRGSEIYRNDRNQTNGPRSMRWLGVSVQNVVSAVQQAECLQKLEVSPCMEAFSTDFESAPRDGSVQLNSSRPLSSFDDQVEFCPELVQFYGFRSVEVLLETPPGSPKNCPEARGGSVRVQISLSRPVSFFMVKPRLCPRQDQSSPLQLCRQLGFGQVFSDQPAAYRGPGLTE</sequence>
<dbReference type="Proteomes" id="UP000712281">
    <property type="component" value="Unassembled WGS sequence"/>
</dbReference>
<protein>
    <submittedName>
        <fullName evidence="2">Uncharacterized protein</fullName>
    </submittedName>
</protein>
<dbReference type="EMBL" id="QGKW02001940">
    <property type="protein sequence ID" value="KAF2557340.1"/>
    <property type="molecule type" value="Genomic_DNA"/>
</dbReference>
<accession>A0A8S9HJN0</accession>
<feature type="compositionally biased region" description="Low complexity" evidence="1">
    <location>
        <begin position="83"/>
        <end position="97"/>
    </location>
</feature>
<organism evidence="2 3">
    <name type="scientific">Brassica cretica</name>
    <name type="common">Mustard</name>
    <dbReference type="NCBI Taxonomy" id="69181"/>
    <lineage>
        <taxon>Eukaryota</taxon>
        <taxon>Viridiplantae</taxon>
        <taxon>Streptophyta</taxon>
        <taxon>Embryophyta</taxon>
        <taxon>Tracheophyta</taxon>
        <taxon>Spermatophyta</taxon>
        <taxon>Magnoliopsida</taxon>
        <taxon>eudicotyledons</taxon>
        <taxon>Gunneridae</taxon>
        <taxon>Pentapetalae</taxon>
        <taxon>rosids</taxon>
        <taxon>malvids</taxon>
        <taxon>Brassicales</taxon>
        <taxon>Brassicaceae</taxon>
        <taxon>Brassiceae</taxon>
        <taxon>Brassica</taxon>
    </lineage>
</organism>
<name>A0A8S9HJN0_BRACR</name>
<evidence type="ECO:0000313" key="3">
    <source>
        <dbReference type="Proteomes" id="UP000712281"/>
    </source>
</evidence>
<gene>
    <name evidence="2" type="ORF">F2Q68_00016225</name>
</gene>
<evidence type="ECO:0000256" key="1">
    <source>
        <dbReference type="SAM" id="MobiDB-lite"/>
    </source>
</evidence>
<dbReference type="AlphaFoldDB" id="A0A8S9HJN0"/>
<proteinExistence type="predicted"/>